<comment type="caution">
    <text evidence="1">The sequence shown here is derived from an EMBL/GenBank/DDBJ whole genome shotgun (WGS) entry which is preliminary data.</text>
</comment>
<evidence type="ECO:0000313" key="1">
    <source>
        <dbReference type="EMBL" id="ORV61175.1"/>
    </source>
</evidence>
<organism evidence="1 2">
    <name type="scientific">Mycobacterium fragae</name>
    <dbReference type="NCBI Taxonomy" id="1260918"/>
    <lineage>
        <taxon>Bacteria</taxon>
        <taxon>Bacillati</taxon>
        <taxon>Actinomycetota</taxon>
        <taxon>Actinomycetes</taxon>
        <taxon>Mycobacteriales</taxon>
        <taxon>Mycobacteriaceae</taxon>
        <taxon>Mycobacterium</taxon>
    </lineage>
</organism>
<evidence type="ECO:0000313" key="2">
    <source>
        <dbReference type="Proteomes" id="UP000194000"/>
    </source>
</evidence>
<dbReference type="EMBL" id="LQOW01000016">
    <property type="protein sequence ID" value="ORV61175.1"/>
    <property type="molecule type" value="Genomic_DNA"/>
</dbReference>
<sequence>MDETILVAERGQMLEFSFSDMLCYAGPYSPAGVATAFKAMQRAFALLSPNQPPQRRSVVIRTAFQGPGARDGFEAVTRAVTDGRYTVDPALARPDRGRLLQSFVFQIAIADRAATLLLRNGYVTSEFIDLAGKPDRNQAEETRLDQLKAQLAQALLAAPAEDVYDVD</sequence>
<protein>
    <submittedName>
        <fullName evidence="1">Uncharacterized protein</fullName>
    </submittedName>
</protein>
<dbReference type="Proteomes" id="UP000194000">
    <property type="component" value="Unassembled WGS sequence"/>
</dbReference>
<reference evidence="1 2" key="1">
    <citation type="submission" date="2016-01" db="EMBL/GenBank/DDBJ databases">
        <title>The new phylogeny of the genus Mycobacterium.</title>
        <authorList>
            <person name="Tarcisio F."/>
            <person name="Conor M."/>
            <person name="Antonella G."/>
            <person name="Elisabetta G."/>
            <person name="Giulia F.S."/>
            <person name="Sara T."/>
            <person name="Anna F."/>
            <person name="Clotilde B."/>
            <person name="Roberto B."/>
            <person name="Veronica D.S."/>
            <person name="Fabio R."/>
            <person name="Monica P."/>
            <person name="Olivier J."/>
            <person name="Enrico T."/>
            <person name="Nicola S."/>
        </authorList>
    </citation>
    <scope>NUCLEOTIDE SEQUENCE [LARGE SCALE GENOMIC DNA]</scope>
    <source>
        <strain evidence="1 2">DSM 45731</strain>
    </source>
</reference>
<dbReference type="RefSeq" id="WP_085196217.1">
    <property type="nucleotide sequence ID" value="NZ_JACKVI010000010.1"/>
</dbReference>
<accession>A0A1X1UWJ2</accession>
<dbReference type="STRING" id="1260918.AWC06_12410"/>
<proteinExistence type="predicted"/>
<dbReference type="OrthoDB" id="1680380at2"/>
<gene>
    <name evidence="1" type="ORF">AWC06_12410</name>
</gene>
<dbReference type="AlphaFoldDB" id="A0A1X1UWJ2"/>
<name>A0A1X1UWJ2_9MYCO</name>
<keyword evidence="2" id="KW-1185">Reference proteome</keyword>